<evidence type="ECO:0000256" key="2">
    <source>
        <dbReference type="SAM" id="SignalP"/>
    </source>
</evidence>
<keyword evidence="5" id="KW-1185">Reference proteome</keyword>
<keyword evidence="2" id="KW-0732">Signal</keyword>
<feature type="signal peptide" evidence="2">
    <location>
        <begin position="1"/>
        <end position="21"/>
    </location>
</feature>
<dbReference type="PANTHER" id="PTHR21666">
    <property type="entry name" value="PEPTIDASE-RELATED"/>
    <property type="match status" value="1"/>
</dbReference>
<dbReference type="InterPro" id="IPR050570">
    <property type="entry name" value="Cell_wall_metabolism_enzyme"/>
</dbReference>
<dbReference type="PANTHER" id="PTHR21666:SF291">
    <property type="entry name" value="STAGE II SPORULATION PROTEIN Q"/>
    <property type="match status" value="1"/>
</dbReference>
<accession>A0ABY4EE38</accession>
<dbReference type="InterPro" id="IPR011055">
    <property type="entry name" value="Dup_hybrid_motif"/>
</dbReference>
<gene>
    <name evidence="4" type="ORF">LVJ81_05845</name>
</gene>
<dbReference type="SUPFAM" id="SSF51261">
    <property type="entry name" value="Duplicated hybrid motif"/>
    <property type="match status" value="1"/>
</dbReference>
<dbReference type="RefSeq" id="WP_051082984.1">
    <property type="nucleotide sequence ID" value="NZ_CP091512.1"/>
</dbReference>
<feature type="chain" id="PRO_5045228270" evidence="2">
    <location>
        <begin position="22"/>
        <end position="432"/>
    </location>
</feature>
<dbReference type="InterPro" id="IPR016047">
    <property type="entry name" value="M23ase_b-sheet_dom"/>
</dbReference>
<feature type="coiled-coil region" evidence="1">
    <location>
        <begin position="170"/>
        <end position="246"/>
    </location>
</feature>
<sequence>MKWIPLFGSVFALSASMALWANTAAPSAQNLEASQDVQAVQQELKQAEQTLSEHKQEQKKLNTDIQKTQTALQAASHELAQLTLKQRQSAEVLSQLQLQLSQLQTQNQHNKAQAQRLLNSQYKNKQPEAVVLLLKNSNPNQKGRHIAYLRYLHQANEQVLRDLKQHMVQIDAQQTKIAAEHAKLQQLQQQSTKVHQRLQSQRQGQAKQHTVLQNNIAKQQAHIQDLKQDEKRLQTLLARLNRQQAAKPKVIKKTLPKVVSNQAVTTKPKTLPKLNTPNTQHGLTAEDMALDANAFIQTAASAPSHRFSQMQGRMALPATGMITGRFGSARPSGGTWKGIFIQNQGASVHTVAEGEVVYAATLQGYGSTVIVDHDGGYMTVYSGLASIQVSTGEQLTSRARIGSSGRLPSGEQGTYFEVRYQTRAMNPLSWVG</sequence>
<evidence type="ECO:0000313" key="4">
    <source>
        <dbReference type="EMBL" id="UOO93546.1"/>
    </source>
</evidence>
<protein>
    <submittedName>
        <fullName evidence="4">Peptidoglycan DD-metalloendopeptidase family protein</fullName>
    </submittedName>
</protein>
<organism evidence="4 5">
    <name type="scientific">Vitreoscilla stercoraria</name>
    <dbReference type="NCBI Taxonomy" id="61"/>
    <lineage>
        <taxon>Bacteria</taxon>
        <taxon>Pseudomonadati</taxon>
        <taxon>Pseudomonadota</taxon>
        <taxon>Betaproteobacteria</taxon>
        <taxon>Neisseriales</taxon>
        <taxon>Neisseriaceae</taxon>
        <taxon>Vitreoscilla</taxon>
    </lineage>
</organism>
<dbReference type="CDD" id="cd12797">
    <property type="entry name" value="M23_peptidase"/>
    <property type="match status" value="1"/>
</dbReference>
<reference evidence="4" key="2">
    <citation type="journal article" date="2022" name="Res Sq">
        <title>Evolution of multicellular longitudinally dividing oral cavity symbionts (Neisseriaceae).</title>
        <authorList>
            <person name="Nyongesa S."/>
            <person name="Weber P."/>
            <person name="Bernet E."/>
            <person name="Pullido F."/>
            <person name="Nieckarz M."/>
            <person name="Delaby M."/>
            <person name="Nieves C."/>
            <person name="Viehboeck T."/>
            <person name="Krause N."/>
            <person name="Rivera-Millot A."/>
            <person name="Nakamura A."/>
            <person name="Vischer N."/>
            <person name="VanNieuwenhze M."/>
            <person name="Brun Y."/>
            <person name="Cava F."/>
            <person name="Bulgheresi S."/>
            <person name="Veyrier F."/>
        </authorList>
    </citation>
    <scope>NUCLEOTIDE SEQUENCE</scope>
    <source>
        <strain evidence="4">SAG 1488-6</strain>
    </source>
</reference>
<dbReference type="Gene3D" id="2.70.70.10">
    <property type="entry name" value="Glucose Permease (Domain IIA)"/>
    <property type="match status" value="1"/>
</dbReference>
<feature type="coiled-coil region" evidence="1">
    <location>
        <begin position="30"/>
        <end position="113"/>
    </location>
</feature>
<keyword evidence="1" id="KW-0175">Coiled coil</keyword>
<proteinExistence type="predicted"/>
<evidence type="ECO:0000313" key="5">
    <source>
        <dbReference type="Proteomes" id="UP000832034"/>
    </source>
</evidence>
<reference evidence="4" key="1">
    <citation type="submission" date="2021-12" db="EMBL/GenBank/DDBJ databases">
        <authorList>
            <person name="Veyrier F.J."/>
        </authorList>
    </citation>
    <scope>NUCLEOTIDE SEQUENCE</scope>
    <source>
        <strain evidence="4">SAG 1488-6</strain>
    </source>
</reference>
<dbReference type="EMBL" id="CP091512">
    <property type="protein sequence ID" value="UOO93546.1"/>
    <property type="molecule type" value="Genomic_DNA"/>
</dbReference>
<feature type="domain" description="M23ase beta-sheet core" evidence="3">
    <location>
        <begin position="336"/>
        <end position="427"/>
    </location>
</feature>
<dbReference type="Proteomes" id="UP000832034">
    <property type="component" value="Chromosome"/>
</dbReference>
<evidence type="ECO:0000259" key="3">
    <source>
        <dbReference type="Pfam" id="PF01551"/>
    </source>
</evidence>
<evidence type="ECO:0000256" key="1">
    <source>
        <dbReference type="SAM" id="Coils"/>
    </source>
</evidence>
<dbReference type="Pfam" id="PF01551">
    <property type="entry name" value="Peptidase_M23"/>
    <property type="match status" value="1"/>
</dbReference>
<name>A0ABY4EE38_VITST</name>